<feature type="domain" description="GSKIP" evidence="2">
    <location>
        <begin position="8"/>
        <end position="96"/>
    </location>
</feature>
<reference evidence="3" key="1">
    <citation type="submission" date="2023-10" db="EMBL/GenBank/DDBJ databases">
        <title>Genome assembly of Pristionchus species.</title>
        <authorList>
            <person name="Yoshida K."/>
            <person name="Sommer R.J."/>
        </authorList>
    </citation>
    <scope>NUCLEOTIDE SEQUENCE</scope>
    <source>
        <strain evidence="3">RS5133</strain>
    </source>
</reference>
<name>A0AAV5WWF7_9BILA</name>
<dbReference type="GO" id="GO:0019207">
    <property type="term" value="F:kinase regulator activity"/>
    <property type="evidence" value="ECO:0007669"/>
    <property type="project" value="TreeGrafter"/>
</dbReference>
<evidence type="ECO:0000313" key="3">
    <source>
        <dbReference type="EMBL" id="GMT34979.1"/>
    </source>
</evidence>
<dbReference type="InterPro" id="IPR007967">
    <property type="entry name" value="GSKIP_dom"/>
</dbReference>
<comment type="caution">
    <text evidence="3">The sequence shown here is derived from an EMBL/GenBank/DDBJ whole genome shotgun (WGS) entry which is preliminary data.</text>
</comment>
<dbReference type="AlphaFoldDB" id="A0AAV5WWF7"/>
<dbReference type="Proteomes" id="UP001432322">
    <property type="component" value="Unassembled WGS sequence"/>
</dbReference>
<protein>
    <recommendedName>
        <fullName evidence="2">GSKIP domain-containing protein</fullName>
    </recommendedName>
</protein>
<dbReference type="EMBL" id="BTSY01000007">
    <property type="protein sequence ID" value="GMT34979.1"/>
    <property type="molecule type" value="Genomic_DNA"/>
</dbReference>
<accession>A0AAV5WWF7</accession>
<dbReference type="GO" id="GO:0005737">
    <property type="term" value="C:cytoplasm"/>
    <property type="evidence" value="ECO:0007669"/>
    <property type="project" value="TreeGrafter"/>
</dbReference>
<dbReference type="PANTHER" id="PTHR12490">
    <property type="entry name" value="GSK3B-INTERACTING PROTEIN"/>
    <property type="match status" value="1"/>
</dbReference>
<gene>
    <name evidence="3" type="ORF">PFISCL1PPCAC_26276</name>
</gene>
<organism evidence="3 4">
    <name type="scientific">Pristionchus fissidentatus</name>
    <dbReference type="NCBI Taxonomy" id="1538716"/>
    <lineage>
        <taxon>Eukaryota</taxon>
        <taxon>Metazoa</taxon>
        <taxon>Ecdysozoa</taxon>
        <taxon>Nematoda</taxon>
        <taxon>Chromadorea</taxon>
        <taxon>Rhabditida</taxon>
        <taxon>Rhabditina</taxon>
        <taxon>Diplogasteromorpha</taxon>
        <taxon>Diplogasteroidea</taxon>
        <taxon>Neodiplogasteridae</taxon>
        <taxon>Pristionchus</taxon>
    </lineage>
</organism>
<evidence type="ECO:0000259" key="2">
    <source>
        <dbReference type="Pfam" id="PF05303"/>
    </source>
</evidence>
<dbReference type="GO" id="GO:0051018">
    <property type="term" value="F:protein kinase A binding"/>
    <property type="evidence" value="ECO:0007669"/>
    <property type="project" value="TreeGrafter"/>
</dbReference>
<dbReference type="InterPro" id="IPR023231">
    <property type="entry name" value="GSKIP_dom_sf"/>
</dbReference>
<dbReference type="GO" id="GO:0060828">
    <property type="term" value="P:regulation of canonical Wnt signaling pathway"/>
    <property type="evidence" value="ECO:0007669"/>
    <property type="project" value="InterPro"/>
</dbReference>
<comment type="similarity">
    <text evidence="1">Belongs to the GSKIP family.</text>
</comment>
<dbReference type="SUPFAM" id="SSF103107">
    <property type="entry name" value="Hypothetical protein c14orf129, hspc210"/>
    <property type="match status" value="1"/>
</dbReference>
<keyword evidence="4" id="KW-1185">Reference proteome</keyword>
<proteinExistence type="inferred from homology"/>
<dbReference type="PANTHER" id="PTHR12490:SF4">
    <property type="entry name" value="GSK3B-INTERACTING PROTEIN"/>
    <property type="match status" value="1"/>
</dbReference>
<dbReference type="Pfam" id="PF05303">
    <property type="entry name" value="GSKIP_dom"/>
    <property type="match status" value="1"/>
</dbReference>
<sequence>ISLQVVSVLRNFSSVTRSLCVSERLPRAADLLFFNLTTSEGDAYCVELSARGWRVASLVHDSMNGDFRRIDLFIVYYQTLTELLRGVSLSFDTMLVQSQLLTPSSSSCCSTPTVQSP</sequence>
<evidence type="ECO:0000313" key="4">
    <source>
        <dbReference type="Proteomes" id="UP001432322"/>
    </source>
</evidence>
<dbReference type="Gene3D" id="3.30.2280.10">
    <property type="entry name" value="Hypothetical protein (hspc210)"/>
    <property type="match status" value="1"/>
</dbReference>
<evidence type="ECO:0000256" key="1">
    <source>
        <dbReference type="ARBA" id="ARBA00009571"/>
    </source>
</evidence>
<dbReference type="InterPro" id="IPR037395">
    <property type="entry name" value="GSKIP"/>
</dbReference>
<feature type="non-terminal residue" evidence="3">
    <location>
        <position position="1"/>
    </location>
</feature>